<evidence type="ECO:0000256" key="1">
    <source>
        <dbReference type="SAM" id="Phobius"/>
    </source>
</evidence>
<dbReference type="InterPro" id="IPR001173">
    <property type="entry name" value="Glyco_trans_2-like"/>
</dbReference>
<dbReference type="SUPFAM" id="SSF53448">
    <property type="entry name" value="Nucleotide-diphospho-sugar transferases"/>
    <property type="match status" value="1"/>
</dbReference>
<dbReference type="PANTHER" id="PTHR43685:SF2">
    <property type="entry name" value="GLYCOSYLTRANSFERASE 2-LIKE DOMAIN-CONTAINING PROTEIN"/>
    <property type="match status" value="1"/>
</dbReference>
<gene>
    <name evidence="3" type="ORF">GCM10012275_14170</name>
</gene>
<feature type="transmembrane region" description="Helical" evidence="1">
    <location>
        <begin position="321"/>
        <end position="340"/>
    </location>
</feature>
<organism evidence="3 4">
    <name type="scientific">Longimycelium tulufanense</name>
    <dbReference type="NCBI Taxonomy" id="907463"/>
    <lineage>
        <taxon>Bacteria</taxon>
        <taxon>Bacillati</taxon>
        <taxon>Actinomycetota</taxon>
        <taxon>Actinomycetes</taxon>
        <taxon>Pseudonocardiales</taxon>
        <taxon>Pseudonocardiaceae</taxon>
        <taxon>Longimycelium</taxon>
    </lineage>
</organism>
<evidence type="ECO:0000313" key="3">
    <source>
        <dbReference type="EMBL" id="GGM44328.1"/>
    </source>
</evidence>
<evidence type="ECO:0000313" key="4">
    <source>
        <dbReference type="Proteomes" id="UP000637578"/>
    </source>
</evidence>
<dbReference type="Proteomes" id="UP000637578">
    <property type="component" value="Unassembled WGS sequence"/>
</dbReference>
<dbReference type="GO" id="GO:0016740">
    <property type="term" value="F:transferase activity"/>
    <property type="evidence" value="ECO:0007669"/>
    <property type="project" value="UniProtKB-KW"/>
</dbReference>
<accession>A0A8J3CBF8</accession>
<reference evidence="3" key="2">
    <citation type="submission" date="2020-09" db="EMBL/GenBank/DDBJ databases">
        <authorList>
            <person name="Sun Q."/>
            <person name="Zhou Y."/>
        </authorList>
    </citation>
    <scope>NUCLEOTIDE SEQUENCE</scope>
    <source>
        <strain evidence="3">CGMCC 4.5737</strain>
    </source>
</reference>
<evidence type="ECO:0000259" key="2">
    <source>
        <dbReference type="Pfam" id="PF00535"/>
    </source>
</evidence>
<protein>
    <submittedName>
        <fullName evidence="3">Glycosyl transferase</fullName>
    </submittedName>
</protein>
<dbReference type="AlphaFoldDB" id="A0A8J3CBF8"/>
<dbReference type="InterPro" id="IPR029044">
    <property type="entry name" value="Nucleotide-diphossugar_trans"/>
</dbReference>
<dbReference type="EMBL" id="BMMK01000004">
    <property type="protein sequence ID" value="GGM44328.1"/>
    <property type="molecule type" value="Genomic_DNA"/>
</dbReference>
<dbReference type="Pfam" id="PF00535">
    <property type="entry name" value="Glycos_transf_2"/>
    <property type="match status" value="1"/>
</dbReference>
<feature type="transmembrane region" description="Helical" evidence="1">
    <location>
        <begin position="268"/>
        <end position="286"/>
    </location>
</feature>
<reference evidence="3" key="1">
    <citation type="journal article" date="2014" name="Int. J. Syst. Evol. Microbiol.">
        <title>Complete genome sequence of Corynebacterium casei LMG S-19264T (=DSM 44701T), isolated from a smear-ripened cheese.</title>
        <authorList>
            <consortium name="US DOE Joint Genome Institute (JGI-PGF)"/>
            <person name="Walter F."/>
            <person name="Albersmeier A."/>
            <person name="Kalinowski J."/>
            <person name="Ruckert C."/>
        </authorList>
    </citation>
    <scope>NUCLEOTIDE SEQUENCE</scope>
    <source>
        <strain evidence="3">CGMCC 4.5737</strain>
    </source>
</reference>
<dbReference type="CDD" id="cd00761">
    <property type="entry name" value="Glyco_tranf_GTA_type"/>
    <property type="match status" value="1"/>
</dbReference>
<name>A0A8J3CBF8_9PSEU</name>
<dbReference type="Gene3D" id="3.90.550.10">
    <property type="entry name" value="Spore Coat Polysaccharide Biosynthesis Protein SpsA, Chain A"/>
    <property type="match status" value="1"/>
</dbReference>
<dbReference type="PANTHER" id="PTHR43685">
    <property type="entry name" value="GLYCOSYLTRANSFERASE"/>
    <property type="match status" value="1"/>
</dbReference>
<proteinExistence type="predicted"/>
<keyword evidence="1" id="KW-0812">Transmembrane</keyword>
<comment type="caution">
    <text evidence="3">The sequence shown here is derived from an EMBL/GenBank/DDBJ whole genome shotgun (WGS) entry which is preliminary data.</text>
</comment>
<keyword evidence="4" id="KW-1185">Reference proteome</keyword>
<keyword evidence="1" id="KW-1133">Transmembrane helix</keyword>
<keyword evidence="3" id="KW-0808">Transferase</keyword>
<dbReference type="InterPro" id="IPR050834">
    <property type="entry name" value="Glycosyltransf_2"/>
</dbReference>
<sequence>MMSPSNSPSEQERPSSAGLPRLTVVIPVYNEESWITRSVQAVLSALTNAEWPAQVIVVDDGSTDATPQRLAELAEQHGITVVRQENQGRFRARQAGVARATGEQVLLVDSRVIVDPGALKFLRGQLTEHPERVVWGGHVNVDTDGNLYAGFWSGLVAFGWRRYFTNPRLVSFDITEFDAFPKGTGFFCAPRAMLINAGESFSSLFSDARLASDDTRMLRWIAERERIHLCPEFSATYHGRDSLSKFVRHSFFRGTTFVDSYLDSPGPVRRMLIWAIVAGLAGLGLLRRRPRTFAVLAVTTSAGLGAAVRRCGGSSGEARSVAGLFPLFAVCFGTGVLRGLGKALRKRLAR</sequence>
<feature type="transmembrane region" description="Helical" evidence="1">
    <location>
        <begin position="293"/>
        <end position="309"/>
    </location>
</feature>
<feature type="domain" description="Glycosyltransferase 2-like" evidence="2">
    <location>
        <begin position="23"/>
        <end position="164"/>
    </location>
</feature>
<keyword evidence="1" id="KW-0472">Membrane</keyword>